<evidence type="ECO:0000256" key="1">
    <source>
        <dbReference type="SAM" id="Phobius"/>
    </source>
</evidence>
<feature type="transmembrane region" description="Helical" evidence="1">
    <location>
        <begin position="185"/>
        <end position="214"/>
    </location>
</feature>
<dbReference type="GO" id="GO:0060271">
    <property type="term" value="P:cilium assembly"/>
    <property type="evidence" value="ECO:0007669"/>
    <property type="project" value="TreeGrafter"/>
</dbReference>
<gene>
    <name evidence="3" type="ORF">C0Q70_04525</name>
</gene>
<organism evidence="3 4">
    <name type="scientific">Pomacea canaliculata</name>
    <name type="common">Golden apple snail</name>
    <dbReference type="NCBI Taxonomy" id="400727"/>
    <lineage>
        <taxon>Eukaryota</taxon>
        <taxon>Metazoa</taxon>
        <taxon>Spiralia</taxon>
        <taxon>Lophotrochozoa</taxon>
        <taxon>Mollusca</taxon>
        <taxon>Gastropoda</taxon>
        <taxon>Caenogastropoda</taxon>
        <taxon>Architaenioglossa</taxon>
        <taxon>Ampullarioidea</taxon>
        <taxon>Ampullariidae</taxon>
        <taxon>Pomacea</taxon>
    </lineage>
</organism>
<dbReference type="EMBL" id="PZQS01000003">
    <property type="protein sequence ID" value="PVD33272.1"/>
    <property type="molecule type" value="Genomic_DNA"/>
</dbReference>
<sequence>MNGDCMTDASSDRISVVFGVNMRTGCNIRVSASNITSFCAMMHQAIINAFEFDSIPELTPSIYAPQGYVDNNRMWVSMATLMFPRQTPLATSSSCQLPLGMEIQILFANIGALVNPQAKIIGVSFVYDTLRTVQIRCTGPSCQSGSDLNQTVEITQSVAFIDVSKPAVGFQGEPPIFLAKVPYDFFYPFISGAVSSTMSITLLQLLLMVSLTFIAV</sequence>
<dbReference type="OrthoDB" id="2104337at2759"/>
<feature type="domain" description="Tectonic-1-3" evidence="2">
    <location>
        <begin position="2"/>
        <end position="128"/>
    </location>
</feature>
<accession>A0A2T7PIM5</accession>
<dbReference type="STRING" id="400727.A0A2T7PIM5"/>
<comment type="caution">
    <text evidence="3">The sequence shown here is derived from an EMBL/GenBank/DDBJ whole genome shotgun (WGS) entry which is preliminary data.</text>
</comment>
<keyword evidence="4" id="KW-1185">Reference proteome</keyword>
<dbReference type="PANTHER" id="PTHR14611">
    <property type="entry name" value="TECTONIC FAMILY MEMBER"/>
    <property type="match status" value="1"/>
</dbReference>
<dbReference type="InterPro" id="IPR040354">
    <property type="entry name" value="TCTN1-3"/>
</dbReference>
<name>A0A2T7PIM5_POMCA</name>
<keyword evidence="1" id="KW-1133">Transmembrane helix</keyword>
<dbReference type="Pfam" id="PF07773">
    <property type="entry name" value="TCTN_DUF1619"/>
    <property type="match status" value="1"/>
</dbReference>
<dbReference type="InterPro" id="IPR011677">
    <property type="entry name" value="TCTN1-3_dom"/>
</dbReference>
<evidence type="ECO:0000313" key="4">
    <source>
        <dbReference type="Proteomes" id="UP000245119"/>
    </source>
</evidence>
<dbReference type="Proteomes" id="UP000245119">
    <property type="component" value="Linkage Group LG3"/>
</dbReference>
<keyword evidence="1" id="KW-0472">Membrane</keyword>
<protein>
    <recommendedName>
        <fullName evidence="2">Tectonic-1-3 domain-containing protein</fullName>
    </recommendedName>
</protein>
<proteinExistence type="predicted"/>
<dbReference type="PANTHER" id="PTHR14611:SF2">
    <property type="entry name" value="TECTONIC"/>
    <property type="match status" value="1"/>
</dbReference>
<evidence type="ECO:0000259" key="2">
    <source>
        <dbReference type="Pfam" id="PF07773"/>
    </source>
</evidence>
<evidence type="ECO:0000313" key="3">
    <source>
        <dbReference type="EMBL" id="PVD33272.1"/>
    </source>
</evidence>
<reference evidence="3 4" key="1">
    <citation type="submission" date="2018-04" db="EMBL/GenBank/DDBJ databases">
        <title>The genome of golden apple snail Pomacea canaliculata provides insight into stress tolerance and invasive adaptation.</title>
        <authorList>
            <person name="Liu C."/>
            <person name="Liu B."/>
            <person name="Ren Y."/>
            <person name="Zhang Y."/>
            <person name="Wang H."/>
            <person name="Li S."/>
            <person name="Jiang F."/>
            <person name="Yin L."/>
            <person name="Zhang G."/>
            <person name="Qian W."/>
            <person name="Fan W."/>
        </authorList>
    </citation>
    <scope>NUCLEOTIDE SEQUENCE [LARGE SCALE GENOMIC DNA]</scope>
    <source>
        <strain evidence="3">SZHN2017</strain>
        <tissue evidence="3">Muscle</tissue>
    </source>
</reference>
<dbReference type="AlphaFoldDB" id="A0A2T7PIM5"/>
<keyword evidence="1" id="KW-0812">Transmembrane</keyword>